<keyword evidence="2 4" id="KW-0238">DNA-binding</keyword>
<accession>E3H0P7</accession>
<keyword evidence="3" id="KW-0804">Transcription</keyword>
<dbReference type="eggNOG" id="COG1309">
    <property type="taxonomic scope" value="Bacteria"/>
</dbReference>
<gene>
    <name evidence="6" type="ordered locus">HMPREF0733_10517</name>
</gene>
<sequence length="217" mass="24554">MMGTKDDIVRIATDYIQRNGVNAFSYADIARKMNIKKPSIHYYFPVKSDLVRAAFEKYSADFFETLHQGVDAARSLREELEAYMRPYRANLEQGYKLCLCSMLALESLGQSASAYDAEEEKKTVKRGTHINATFVPLRAQAENREPAEINTADFQAKNIRWLAERFEHAGYDPEHSQAEAESLFCTVQGAQLIARSAQSLDLFDSVTKRHLDNLTGA</sequence>
<feature type="domain" description="HTH tetR-type" evidence="5">
    <location>
        <begin position="2"/>
        <end position="62"/>
    </location>
</feature>
<dbReference type="EMBL" id="CP002280">
    <property type="protein sequence ID" value="ADP39975.1"/>
    <property type="molecule type" value="Genomic_DNA"/>
</dbReference>
<reference evidence="7" key="1">
    <citation type="submission" date="2010-10" db="EMBL/GenBank/DDBJ databases">
        <title>The complete genome of Rothia dentocariosa ATCC 17931.</title>
        <authorList>
            <person name="Muzny D."/>
            <person name="Qin X."/>
            <person name="Buhay C."/>
            <person name="Dugan-Rocha S."/>
            <person name="Ding Y."/>
            <person name="Chen G."/>
            <person name="Hawes A."/>
            <person name="Holder M."/>
            <person name="Jhangiani S."/>
            <person name="Johnson A."/>
            <person name="Khan Z."/>
            <person name="Li Z."/>
            <person name="Liu W."/>
            <person name="Liu X."/>
            <person name="Perez L."/>
            <person name="Shen H."/>
            <person name="Wang Q."/>
            <person name="Watt J."/>
            <person name="Xi L."/>
            <person name="Xin Y."/>
            <person name="Zhou J."/>
            <person name="Deng J."/>
            <person name="Jiang H."/>
            <person name="Liu Y."/>
            <person name="Qu J."/>
            <person name="Song X.-Z."/>
            <person name="Zhang L."/>
            <person name="Villasana D."/>
            <person name="Johnson A."/>
            <person name="Liu J."/>
            <person name="Liyanage D."/>
            <person name="Lorensuhewa L."/>
            <person name="Robinson T."/>
            <person name="Song A."/>
            <person name="Song B.-B."/>
            <person name="Dinh H."/>
            <person name="Thornton R."/>
            <person name="Coyle M."/>
            <person name="Francisco L."/>
            <person name="Jackson L."/>
            <person name="Javaid M."/>
            <person name="Korchina V."/>
            <person name="Kovar C."/>
            <person name="Mata R."/>
            <person name="Mathew T."/>
            <person name="Ngo R."/>
            <person name="Nguyen L."/>
            <person name="Nguyen N."/>
            <person name="Okwuonu G."/>
            <person name="Ongeri F."/>
            <person name="Pham C."/>
            <person name="Simmons D."/>
            <person name="Wilczek-Boney K."/>
            <person name="Hale W."/>
            <person name="Jakkamsetti A."/>
            <person name="Pham P."/>
            <person name="Ruth R."/>
            <person name="San Lucas F."/>
            <person name="Warren J."/>
            <person name="Zhang J."/>
            <person name="Zhao Z."/>
            <person name="Zhou C."/>
            <person name="Zhu D."/>
            <person name="Lee S."/>
            <person name="Bess C."/>
            <person name="Blankenburg K."/>
            <person name="Forbes L."/>
            <person name="Fu Q."/>
            <person name="Gubbala S."/>
            <person name="Hirani K."/>
            <person name="Jayaseelan J.C."/>
            <person name="Lara F."/>
            <person name="Munidasa M."/>
            <person name="Palculict T."/>
            <person name="Patil S."/>
            <person name="Pu L.-L."/>
            <person name="Saada N."/>
            <person name="Tang L."/>
            <person name="Weissenberger G."/>
            <person name="Zhu Y."/>
            <person name="Hemphill L."/>
            <person name="Shang Y."/>
            <person name="Youmans B."/>
            <person name="Ayvaz T."/>
            <person name="Ross M."/>
            <person name="Santibanez J."/>
            <person name="Aqrawi P."/>
            <person name="Gross S."/>
            <person name="Joshi V."/>
            <person name="Fowler G."/>
            <person name="Nazareth L."/>
            <person name="Reid J."/>
            <person name="Worley K."/>
            <person name="Petrosino J."/>
            <person name="Highlander S."/>
            <person name="Gibbs R."/>
        </authorList>
    </citation>
    <scope>NUCLEOTIDE SEQUENCE [LARGE SCALE GENOMIC DNA]</scope>
    <source>
        <strain evidence="7">ATCC 17931 / CDC X599 / XDIA</strain>
    </source>
</reference>
<evidence type="ECO:0000259" key="5">
    <source>
        <dbReference type="PROSITE" id="PS50977"/>
    </source>
</evidence>
<dbReference type="HOGENOM" id="CLU_069356_28_4_11"/>
<dbReference type="Pfam" id="PF00440">
    <property type="entry name" value="TetR_N"/>
    <property type="match status" value="1"/>
</dbReference>
<dbReference type="Gene3D" id="1.10.357.10">
    <property type="entry name" value="Tetracycline Repressor, domain 2"/>
    <property type="match status" value="1"/>
</dbReference>
<dbReference type="InterPro" id="IPR001647">
    <property type="entry name" value="HTH_TetR"/>
</dbReference>
<dbReference type="PROSITE" id="PS50977">
    <property type="entry name" value="HTH_TETR_2"/>
    <property type="match status" value="1"/>
</dbReference>
<evidence type="ECO:0000256" key="2">
    <source>
        <dbReference type="ARBA" id="ARBA00023125"/>
    </source>
</evidence>
<evidence type="ECO:0000313" key="6">
    <source>
        <dbReference type="EMBL" id="ADP39975.1"/>
    </source>
</evidence>
<name>E3H0P7_ROTDC</name>
<keyword evidence="1" id="KW-0805">Transcription regulation</keyword>
<dbReference type="InterPro" id="IPR036271">
    <property type="entry name" value="Tet_transcr_reg_TetR-rel_C_sf"/>
</dbReference>
<evidence type="ECO:0000313" key="7">
    <source>
        <dbReference type="Proteomes" id="UP000000387"/>
    </source>
</evidence>
<dbReference type="KEGG" id="rdn:HMPREF0733_10517"/>
<dbReference type="Proteomes" id="UP000000387">
    <property type="component" value="Chromosome"/>
</dbReference>
<dbReference type="SUPFAM" id="SSF46689">
    <property type="entry name" value="Homeodomain-like"/>
    <property type="match status" value="1"/>
</dbReference>
<evidence type="ECO:0000256" key="4">
    <source>
        <dbReference type="PROSITE-ProRule" id="PRU00335"/>
    </source>
</evidence>
<dbReference type="GO" id="GO:0003677">
    <property type="term" value="F:DNA binding"/>
    <property type="evidence" value="ECO:0007669"/>
    <property type="project" value="UniProtKB-UniRule"/>
</dbReference>
<dbReference type="InterPro" id="IPR009057">
    <property type="entry name" value="Homeodomain-like_sf"/>
</dbReference>
<dbReference type="AlphaFoldDB" id="E3H0P7"/>
<protein>
    <submittedName>
        <fullName evidence="6">Transcriptional regulator, TetR family</fullName>
    </submittedName>
</protein>
<dbReference type="PANTHER" id="PTHR47506:SF1">
    <property type="entry name" value="HTH-TYPE TRANSCRIPTIONAL REGULATOR YJDC"/>
    <property type="match status" value="1"/>
</dbReference>
<dbReference type="PANTHER" id="PTHR47506">
    <property type="entry name" value="TRANSCRIPTIONAL REGULATORY PROTEIN"/>
    <property type="match status" value="1"/>
</dbReference>
<feature type="DNA-binding region" description="H-T-H motif" evidence="4">
    <location>
        <begin position="25"/>
        <end position="44"/>
    </location>
</feature>
<organism evidence="6 7">
    <name type="scientific">Rothia dentocariosa (strain ATCC 17931 / CDC X599 / XDIA)</name>
    <dbReference type="NCBI Taxonomy" id="762948"/>
    <lineage>
        <taxon>Bacteria</taxon>
        <taxon>Bacillati</taxon>
        <taxon>Actinomycetota</taxon>
        <taxon>Actinomycetes</taxon>
        <taxon>Micrococcales</taxon>
        <taxon>Micrococcaceae</taxon>
        <taxon>Rothia</taxon>
    </lineage>
</organism>
<evidence type="ECO:0000256" key="1">
    <source>
        <dbReference type="ARBA" id="ARBA00023015"/>
    </source>
</evidence>
<dbReference type="SUPFAM" id="SSF48498">
    <property type="entry name" value="Tetracyclin repressor-like, C-terminal domain"/>
    <property type="match status" value="1"/>
</dbReference>
<evidence type="ECO:0000256" key="3">
    <source>
        <dbReference type="ARBA" id="ARBA00023163"/>
    </source>
</evidence>
<proteinExistence type="predicted"/>